<proteinExistence type="predicted"/>
<name>A0A1A8HPL7_NOTKU</name>
<dbReference type="EMBL" id="HAED01001299">
    <property type="protein sequence ID" value="SBQ87144.1"/>
    <property type="molecule type" value="Transcribed_RNA"/>
</dbReference>
<dbReference type="AlphaFoldDB" id="A0A1A8HPL7"/>
<protein>
    <submittedName>
        <fullName evidence="2">Uncharacterized protein</fullName>
    </submittedName>
</protein>
<evidence type="ECO:0000256" key="1">
    <source>
        <dbReference type="SAM" id="MobiDB-lite"/>
    </source>
</evidence>
<gene>
    <name evidence="2" type="primary">Nfu_g_1_023824</name>
</gene>
<feature type="non-terminal residue" evidence="2">
    <location>
        <position position="1"/>
    </location>
</feature>
<feature type="region of interest" description="Disordered" evidence="1">
    <location>
        <begin position="20"/>
        <end position="39"/>
    </location>
</feature>
<feature type="non-terminal residue" evidence="2">
    <location>
        <position position="80"/>
    </location>
</feature>
<evidence type="ECO:0000313" key="2">
    <source>
        <dbReference type="EMBL" id="SBQ87144.1"/>
    </source>
</evidence>
<accession>A0A1A8HPL7</accession>
<organism evidence="2">
    <name type="scientific">Nothobranchius kuhntae</name>
    <name type="common">Beira killifish</name>
    <dbReference type="NCBI Taxonomy" id="321403"/>
    <lineage>
        <taxon>Eukaryota</taxon>
        <taxon>Metazoa</taxon>
        <taxon>Chordata</taxon>
        <taxon>Craniata</taxon>
        <taxon>Vertebrata</taxon>
        <taxon>Euteleostomi</taxon>
        <taxon>Actinopterygii</taxon>
        <taxon>Neopterygii</taxon>
        <taxon>Teleostei</taxon>
        <taxon>Neoteleostei</taxon>
        <taxon>Acanthomorphata</taxon>
        <taxon>Ovalentaria</taxon>
        <taxon>Atherinomorphae</taxon>
        <taxon>Cyprinodontiformes</taxon>
        <taxon>Nothobranchiidae</taxon>
        <taxon>Nothobranchius</taxon>
    </lineage>
</organism>
<reference evidence="2" key="1">
    <citation type="submission" date="2016-05" db="EMBL/GenBank/DDBJ databases">
        <authorList>
            <person name="Lavstsen T."/>
            <person name="Jespersen J.S."/>
        </authorList>
    </citation>
    <scope>NUCLEOTIDE SEQUENCE</scope>
    <source>
        <tissue evidence="2">Brain</tissue>
    </source>
</reference>
<reference evidence="2" key="2">
    <citation type="submission" date="2016-06" db="EMBL/GenBank/DDBJ databases">
        <title>The genome of a short-lived fish provides insights into sex chromosome evolution and the genetic control of aging.</title>
        <authorList>
            <person name="Reichwald K."/>
            <person name="Felder M."/>
            <person name="Petzold A."/>
            <person name="Koch P."/>
            <person name="Groth M."/>
            <person name="Platzer M."/>
        </authorList>
    </citation>
    <scope>NUCLEOTIDE SEQUENCE</scope>
    <source>
        <tissue evidence="2">Brain</tissue>
    </source>
</reference>
<sequence>SNIFLPFFLSRCLLHNPRHPPGEDHTLTQANRTPLPSIPSASLPAHVTRHVYIRKCSVTPDNSVIDLNQTVFRVLTESYW</sequence>